<dbReference type="Proteomes" id="UP000105122">
    <property type="component" value="Segment"/>
</dbReference>
<keyword evidence="1" id="KW-0472">Membrane</keyword>
<feature type="transmembrane region" description="Helical" evidence="1">
    <location>
        <begin position="20"/>
        <end position="38"/>
    </location>
</feature>
<reference evidence="2 3" key="1">
    <citation type="journal article" date="2015" name="Genome Announc.">
        <title>Complete Genome Sequence of Rat Cytomegalovirus Strain ALL-03 (Malaysian Strain).</title>
        <authorList>
            <person name="Balakrishnan K.N."/>
            <person name="Abdullah A.A."/>
            <person name="Camalxaman S.N."/>
            <person name="Quah Y.W."/>
            <person name="Abba Y."/>
            <person name="Hani H."/>
            <person name="Loh H.S."/>
            <person name="Kamal F.M."/>
            <person name="Zeenathul N.A."/>
            <person name="Aini I."/>
            <person name="Omar A.R."/>
            <person name="Noordin M.M."/>
            <person name="Mohd Azmi M.L."/>
        </authorList>
    </citation>
    <scope>NUCLEOTIDE SEQUENCE [LARGE SCALE GENOMIC DNA]</scope>
    <source>
        <strain evidence="2">ALL-03</strain>
    </source>
</reference>
<accession>A0A0F6TGL5</accession>
<gene>
    <name evidence="2" type="primary">a167</name>
</gene>
<dbReference type="EMBL" id="KP967684">
    <property type="protein sequence ID" value="AKE44315.1"/>
    <property type="molecule type" value="Genomic_DNA"/>
</dbReference>
<name>A0A0F6TGL5_RCMVE</name>
<evidence type="ECO:0000256" key="1">
    <source>
        <dbReference type="SAM" id="Phobius"/>
    </source>
</evidence>
<feature type="transmembrane region" description="Helical" evidence="1">
    <location>
        <begin position="386"/>
        <end position="409"/>
    </location>
</feature>
<keyword evidence="1" id="KW-0812">Transmembrane</keyword>
<evidence type="ECO:0000313" key="2">
    <source>
        <dbReference type="EMBL" id="AKE44315.1"/>
    </source>
</evidence>
<organism evidence="2 3">
    <name type="scientific">Rat cytomegalovirus ALL-03</name>
    <dbReference type="NCBI Taxonomy" id="1640278"/>
    <lineage>
        <taxon>Viruses</taxon>
        <taxon>Duplodnaviria</taxon>
        <taxon>Heunggongvirae</taxon>
        <taxon>Peploviricota</taxon>
        <taxon>Herviviricetes</taxon>
        <taxon>Herpesvirales</taxon>
        <taxon>Orthoherpesviridae</taxon>
        <taxon>Betaherpesvirinae</taxon>
        <taxon>Muromegalovirus</taxon>
        <taxon>Muromegalovirus muridbeta8</taxon>
        <taxon>Rat cytomegalovirus (isolate England)</taxon>
    </lineage>
</organism>
<keyword evidence="1" id="KW-1133">Transmembrane helix</keyword>
<protein>
    <submittedName>
        <fullName evidence="2">A167</fullName>
    </submittedName>
</protein>
<evidence type="ECO:0000313" key="3">
    <source>
        <dbReference type="Proteomes" id="UP000105122"/>
    </source>
</evidence>
<sequence>MSVSGILSFSEADSVQKRAWWWLFLGWITAIWCLRPIGASWDFRQTLLWEDLRTPHITTAFRGSRTIAQCAWKGSPVRLNGSWWQVLDSIRNDFAQFERASFRWINGRRDGGAWAWRVLTSNGSRRPSRHVDPISPPVAKMSASVHRLSSRIARYLESVPEAKEDEVLNGTYLVHSWVELPEDFVGTLGCGVSNWSSEVPVAPAPSLSWEEASPSQWAVNCRPRKADPRLSSHQSPSALIWWLNGSLAASMSSPLPSWGPQLLSVVRRSQEVSGPGSGGFSYAAIPIDWDKITTPPPIVSTTEDPETYEEQPFQETASNPRPWFDLDTVSGQLLLSEEAWALGRLCVSCAVHQHGRTGVATTMCRQRPPQRKRFSRSSEGFTQTCAWSATASVFGGIVFGMVVTSALALRWGARPPRRGSIRLHNAE</sequence>
<proteinExistence type="predicted"/>